<dbReference type="RefSeq" id="WP_171216527.1">
    <property type="nucleotide sequence ID" value="NZ_JABEPP010000001.1"/>
</dbReference>
<evidence type="ECO:0000256" key="7">
    <source>
        <dbReference type="ARBA" id="ARBA00022801"/>
    </source>
</evidence>
<keyword evidence="13" id="KW-0326">Glycosidase</keyword>
<gene>
    <name evidence="9" type="primary">ung</name>
    <name evidence="13" type="ORF">HJG44_01235</name>
</gene>
<evidence type="ECO:0000256" key="9">
    <source>
        <dbReference type="HAMAP-Rule" id="MF_00148"/>
    </source>
</evidence>
<evidence type="ECO:0000256" key="5">
    <source>
        <dbReference type="ARBA" id="ARBA00018429"/>
    </source>
</evidence>
<comment type="subcellular location">
    <subcellularLocation>
        <location evidence="9">Cytoplasm</location>
    </subcellularLocation>
</comment>
<keyword evidence="9" id="KW-0963">Cytoplasm</keyword>
<dbReference type="Pfam" id="PF03167">
    <property type="entry name" value="UDG"/>
    <property type="match status" value="1"/>
</dbReference>
<dbReference type="EMBL" id="JABEPP010000001">
    <property type="protein sequence ID" value="NNM71019.1"/>
    <property type="molecule type" value="Genomic_DNA"/>
</dbReference>
<dbReference type="HAMAP" id="MF_00148">
    <property type="entry name" value="UDG"/>
    <property type="match status" value="1"/>
</dbReference>
<dbReference type="Gene3D" id="3.40.470.10">
    <property type="entry name" value="Uracil-DNA glycosylase-like domain"/>
    <property type="match status" value="1"/>
</dbReference>
<dbReference type="CDD" id="cd10027">
    <property type="entry name" value="UDG-F1-like"/>
    <property type="match status" value="1"/>
</dbReference>
<reference evidence="13 14" key="1">
    <citation type="submission" date="2020-04" db="EMBL/GenBank/DDBJ databases">
        <title>Enterovirga sp. isolate from soil.</title>
        <authorList>
            <person name="Chea S."/>
            <person name="Kim D.-U."/>
        </authorList>
    </citation>
    <scope>NUCLEOTIDE SEQUENCE [LARGE SCALE GENOMIC DNA]</scope>
    <source>
        <strain evidence="13 14">DB1703</strain>
    </source>
</reference>
<comment type="similarity">
    <text evidence="3 9 11">Belongs to the uracil-DNA glycosylase (UDG) superfamily. UNG family.</text>
</comment>
<dbReference type="SMART" id="SM00987">
    <property type="entry name" value="UreE_C"/>
    <property type="match status" value="1"/>
</dbReference>
<dbReference type="PROSITE" id="PS00130">
    <property type="entry name" value="U_DNA_GLYCOSYLASE"/>
    <property type="match status" value="1"/>
</dbReference>
<dbReference type="PANTHER" id="PTHR11264">
    <property type="entry name" value="URACIL-DNA GLYCOSYLASE"/>
    <property type="match status" value="1"/>
</dbReference>
<dbReference type="GO" id="GO:0005737">
    <property type="term" value="C:cytoplasm"/>
    <property type="evidence" value="ECO:0007669"/>
    <property type="project" value="UniProtKB-SubCell"/>
</dbReference>
<dbReference type="NCBIfam" id="TIGR00628">
    <property type="entry name" value="ung"/>
    <property type="match status" value="1"/>
</dbReference>
<evidence type="ECO:0000256" key="11">
    <source>
        <dbReference type="RuleBase" id="RU003780"/>
    </source>
</evidence>
<dbReference type="AlphaFoldDB" id="A0A849I3Q4"/>
<evidence type="ECO:0000256" key="3">
    <source>
        <dbReference type="ARBA" id="ARBA00008184"/>
    </source>
</evidence>
<dbReference type="InterPro" id="IPR018085">
    <property type="entry name" value="Ura-DNA_Glyclase_AS"/>
</dbReference>
<evidence type="ECO:0000256" key="2">
    <source>
        <dbReference type="ARBA" id="ARBA00002631"/>
    </source>
</evidence>
<accession>A0A849I3Q4</accession>
<evidence type="ECO:0000256" key="6">
    <source>
        <dbReference type="ARBA" id="ARBA00022763"/>
    </source>
</evidence>
<name>A0A849I3Q4_9HYPH</name>
<evidence type="ECO:0000259" key="12">
    <source>
        <dbReference type="SMART" id="SM00986"/>
    </source>
</evidence>
<protein>
    <recommendedName>
        <fullName evidence="5 9">Uracil-DNA glycosylase</fullName>
        <shortName evidence="9">UDG</shortName>
        <ecNumber evidence="4 9">3.2.2.27</ecNumber>
    </recommendedName>
</protein>
<keyword evidence="6 9" id="KW-0227">DNA damage</keyword>
<feature type="domain" description="Uracil-DNA glycosylase-like" evidence="12">
    <location>
        <begin position="61"/>
        <end position="221"/>
    </location>
</feature>
<evidence type="ECO:0000313" key="13">
    <source>
        <dbReference type="EMBL" id="NNM71019.1"/>
    </source>
</evidence>
<dbReference type="Proteomes" id="UP000564885">
    <property type="component" value="Unassembled WGS sequence"/>
</dbReference>
<sequence length="233" mass="25037">MTRPVAAALAQLRADPNASGWCRLPFFTEGEADRISAELDRLCDEGVSLAPPPGLIFRALELTPLDSVRAVILGQDPYPKAGDAHGLAFSYVGPKSVPASLRVIFQELCDDLGCPRPSHGDLTEWARQGVLLLNAALTTEIGRSGAHMRLGWSRLVDEIVAAVSAGRPAVAFLLWGANARARAALVDRTKHLVIESGHPSPLNRARDFPGSRPFSRANAFLESRGMGPVDWSL</sequence>
<dbReference type="PANTHER" id="PTHR11264:SF0">
    <property type="entry name" value="URACIL-DNA GLYCOSYLASE"/>
    <property type="match status" value="1"/>
</dbReference>
<keyword evidence="7 9" id="KW-0378">Hydrolase</keyword>
<evidence type="ECO:0000256" key="8">
    <source>
        <dbReference type="ARBA" id="ARBA00023204"/>
    </source>
</evidence>
<dbReference type="SUPFAM" id="SSF52141">
    <property type="entry name" value="Uracil-DNA glycosylase-like"/>
    <property type="match status" value="1"/>
</dbReference>
<dbReference type="InterPro" id="IPR036895">
    <property type="entry name" value="Uracil-DNA_glycosylase-like_sf"/>
</dbReference>
<comment type="caution">
    <text evidence="13">The sequence shown here is derived from an EMBL/GenBank/DDBJ whole genome shotgun (WGS) entry which is preliminary data.</text>
</comment>
<organism evidence="13 14">
    <name type="scientific">Enterovirga aerilata</name>
    <dbReference type="NCBI Taxonomy" id="2730920"/>
    <lineage>
        <taxon>Bacteria</taxon>
        <taxon>Pseudomonadati</taxon>
        <taxon>Pseudomonadota</taxon>
        <taxon>Alphaproteobacteria</taxon>
        <taxon>Hyphomicrobiales</taxon>
        <taxon>Methylobacteriaceae</taxon>
        <taxon>Enterovirga</taxon>
    </lineage>
</organism>
<dbReference type="InterPro" id="IPR002043">
    <property type="entry name" value="UDG_fam1"/>
</dbReference>
<evidence type="ECO:0000256" key="4">
    <source>
        <dbReference type="ARBA" id="ARBA00012030"/>
    </source>
</evidence>
<dbReference type="GO" id="GO:0097510">
    <property type="term" value="P:base-excision repair, AP site formation via deaminated base removal"/>
    <property type="evidence" value="ECO:0007669"/>
    <property type="project" value="TreeGrafter"/>
</dbReference>
<proteinExistence type="inferred from homology"/>
<comment type="function">
    <text evidence="2 9 11">Excises uracil residues from the DNA which can arise as a result of misincorporation of dUMP residues by DNA polymerase or due to deamination of cytosine.</text>
</comment>
<feature type="active site" description="Proton acceptor" evidence="9 10">
    <location>
        <position position="76"/>
    </location>
</feature>
<dbReference type="SMART" id="SM00986">
    <property type="entry name" value="UDG"/>
    <property type="match status" value="1"/>
</dbReference>
<keyword evidence="8 9" id="KW-0234">DNA repair</keyword>
<dbReference type="InterPro" id="IPR005122">
    <property type="entry name" value="Uracil-DNA_glycosylase-like"/>
</dbReference>
<dbReference type="EC" id="3.2.2.27" evidence="4 9"/>
<comment type="catalytic activity">
    <reaction evidence="1 9 11">
        <text>Hydrolyzes single-stranded DNA or mismatched double-stranded DNA and polynucleotides, releasing free uracil.</text>
        <dbReference type="EC" id="3.2.2.27"/>
    </reaction>
</comment>
<evidence type="ECO:0000256" key="10">
    <source>
        <dbReference type="PROSITE-ProRule" id="PRU10072"/>
    </source>
</evidence>
<dbReference type="GO" id="GO:0004844">
    <property type="term" value="F:uracil DNA N-glycosylase activity"/>
    <property type="evidence" value="ECO:0007669"/>
    <property type="project" value="UniProtKB-UniRule"/>
</dbReference>
<evidence type="ECO:0000256" key="1">
    <source>
        <dbReference type="ARBA" id="ARBA00001400"/>
    </source>
</evidence>
<evidence type="ECO:0000313" key="14">
    <source>
        <dbReference type="Proteomes" id="UP000564885"/>
    </source>
</evidence>
<keyword evidence="14" id="KW-1185">Reference proteome</keyword>
<dbReference type="NCBIfam" id="NF003588">
    <property type="entry name" value="PRK05254.1-1"/>
    <property type="match status" value="1"/>
</dbReference>
<dbReference type="NCBIfam" id="NF003592">
    <property type="entry name" value="PRK05254.1-5"/>
    <property type="match status" value="1"/>
</dbReference>